<dbReference type="Pfam" id="PF00240">
    <property type="entry name" value="ubiquitin"/>
    <property type="match status" value="1"/>
</dbReference>
<proteinExistence type="inferred from homology"/>
<dbReference type="Gene3D" id="3.30.40.10">
    <property type="entry name" value="Zinc/RING finger domain, C3HC4 (zinc finger)"/>
    <property type="match status" value="1"/>
</dbReference>
<dbReference type="InterPro" id="IPR013083">
    <property type="entry name" value="Znf_RING/FYVE/PHD"/>
</dbReference>
<dbReference type="InterPro" id="IPR047559">
    <property type="entry name" value="HOIL1_RBR_mRING-HC-C3HC3D"/>
</dbReference>
<keyword evidence="12" id="KW-0862">Zinc</keyword>
<dbReference type="SUPFAM" id="SSF90209">
    <property type="entry name" value="Ran binding protein zinc finger-like"/>
    <property type="match status" value="1"/>
</dbReference>
<keyword evidence="8" id="KW-0479">Metal-binding</keyword>
<dbReference type="GO" id="GO:0043161">
    <property type="term" value="P:proteasome-mediated ubiquitin-dependent protein catabolic process"/>
    <property type="evidence" value="ECO:0007669"/>
    <property type="project" value="TreeGrafter"/>
</dbReference>
<feature type="domain" description="Ubiquitin-like" evidence="14">
    <location>
        <begin position="63"/>
        <end position="141"/>
    </location>
</feature>
<dbReference type="UniPathway" id="UPA00143"/>
<dbReference type="EC" id="2.3.2.31" evidence="4"/>
<evidence type="ECO:0000256" key="10">
    <source>
        <dbReference type="ARBA" id="ARBA00022771"/>
    </source>
</evidence>
<evidence type="ECO:0000256" key="4">
    <source>
        <dbReference type="ARBA" id="ARBA00012251"/>
    </source>
</evidence>
<keyword evidence="6" id="KW-0597">Phosphoprotein</keyword>
<dbReference type="GO" id="GO:0008270">
    <property type="term" value="F:zinc ion binding"/>
    <property type="evidence" value="ECO:0007669"/>
    <property type="project" value="UniProtKB-KW"/>
</dbReference>
<evidence type="ECO:0000256" key="7">
    <source>
        <dbReference type="ARBA" id="ARBA00022679"/>
    </source>
</evidence>
<evidence type="ECO:0000256" key="3">
    <source>
        <dbReference type="ARBA" id="ARBA00008278"/>
    </source>
</evidence>
<dbReference type="GO" id="GO:0097039">
    <property type="term" value="P:protein linear polyubiquitination"/>
    <property type="evidence" value="ECO:0007669"/>
    <property type="project" value="TreeGrafter"/>
</dbReference>
<dbReference type="eggNOG" id="KOG1815">
    <property type="taxonomic scope" value="Eukaryota"/>
</dbReference>
<dbReference type="InterPro" id="IPR051628">
    <property type="entry name" value="LUBAC_E3_Ligases"/>
</dbReference>
<evidence type="ECO:0000256" key="11">
    <source>
        <dbReference type="ARBA" id="ARBA00022786"/>
    </source>
</evidence>
<evidence type="ECO:0000256" key="5">
    <source>
        <dbReference type="ARBA" id="ARBA00017887"/>
    </source>
</evidence>
<dbReference type="GO" id="GO:0071797">
    <property type="term" value="C:LUBAC complex"/>
    <property type="evidence" value="ECO:0007669"/>
    <property type="project" value="TreeGrafter"/>
</dbReference>
<dbReference type="Proteomes" id="UP000014500">
    <property type="component" value="Unassembled WGS sequence"/>
</dbReference>
<keyword evidence="10 13" id="KW-0863">Zinc-finger</keyword>
<dbReference type="CDD" id="cd16633">
    <property type="entry name" value="mRING-HC-C3HC3D_RBR_HOIL1"/>
    <property type="match status" value="1"/>
</dbReference>
<dbReference type="GO" id="GO:0043130">
    <property type="term" value="F:ubiquitin binding"/>
    <property type="evidence" value="ECO:0007669"/>
    <property type="project" value="TreeGrafter"/>
</dbReference>
<dbReference type="PROSITE" id="PS00518">
    <property type="entry name" value="ZF_RING_1"/>
    <property type="match status" value="1"/>
</dbReference>
<dbReference type="CDD" id="cd20358">
    <property type="entry name" value="Rcat_RBR_HOIL1"/>
    <property type="match status" value="1"/>
</dbReference>
<dbReference type="PROSITE" id="PS50053">
    <property type="entry name" value="UBIQUITIN_2"/>
    <property type="match status" value="1"/>
</dbReference>
<evidence type="ECO:0000259" key="16">
    <source>
        <dbReference type="PROSITE" id="PS50199"/>
    </source>
</evidence>
<dbReference type="GO" id="GO:0061630">
    <property type="term" value="F:ubiquitin protein ligase activity"/>
    <property type="evidence" value="ECO:0007669"/>
    <property type="project" value="UniProtKB-EC"/>
</dbReference>
<dbReference type="InterPro" id="IPR001841">
    <property type="entry name" value="Znf_RING"/>
</dbReference>
<comment type="pathway">
    <text evidence="2">Protein modification; protein ubiquitination.</text>
</comment>
<keyword evidence="19" id="KW-1185">Reference proteome</keyword>
<evidence type="ECO:0000259" key="17">
    <source>
        <dbReference type="PROSITE" id="PS51873"/>
    </source>
</evidence>
<feature type="domain" description="RING-type" evidence="15">
    <location>
        <begin position="297"/>
        <end position="339"/>
    </location>
</feature>
<dbReference type="SUPFAM" id="SSF57850">
    <property type="entry name" value="RING/U-box"/>
    <property type="match status" value="3"/>
</dbReference>
<dbReference type="Gene3D" id="3.10.20.90">
    <property type="entry name" value="Phosphatidylinositol 3-kinase Catalytic Subunit, Chain A, domain 1"/>
    <property type="match status" value="1"/>
</dbReference>
<keyword evidence="9" id="KW-0677">Repeat</keyword>
<dbReference type="InterPro" id="IPR000626">
    <property type="entry name" value="Ubiquitin-like_dom"/>
</dbReference>
<dbReference type="CDD" id="cd20345">
    <property type="entry name" value="BRcat_RBR_HOIL1"/>
    <property type="match status" value="1"/>
</dbReference>
<dbReference type="SMART" id="SM00547">
    <property type="entry name" value="ZnF_RBZ"/>
    <property type="match status" value="1"/>
</dbReference>
<dbReference type="InterPro" id="IPR047558">
    <property type="entry name" value="BRcat_RBR_HOIL1"/>
</dbReference>
<keyword evidence="11" id="KW-0833">Ubl conjugation pathway</keyword>
<evidence type="ECO:0000256" key="12">
    <source>
        <dbReference type="ARBA" id="ARBA00022833"/>
    </source>
</evidence>
<evidence type="ECO:0000256" key="1">
    <source>
        <dbReference type="ARBA" id="ARBA00001798"/>
    </source>
</evidence>
<dbReference type="Gene3D" id="2.30.30.380">
    <property type="entry name" value="Zn-finger domain of Sec23/24"/>
    <property type="match status" value="1"/>
</dbReference>
<protein>
    <recommendedName>
        <fullName evidence="5">RanBP-type and C3HC4-type zinc finger-containing protein 1</fullName>
        <ecNumber evidence="4">2.3.2.31</ecNumber>
    </recommendedName>
</protein>
<dbReference type="EMBL" id="JH431796">
    <property type="status" value="NOT_ANNOTATED_CDS"/>
    <property type="molecule type" value="Genomic_DNA"/>
</dbReference>
<evidence type="ECO:0000256" key="9">
    <source>
        <dbReference type="ARBA" id="ARBA00022737"/>
    </source>
</evidence>
<dbReference type="InterPro" id="IPR044066">
    <property type="entry name" value="TRIAD_supradom"/>
</dbReference>
<comment type="similarity">
    <text evidence="3">Belongs to the RBR family.</text>
</comment>
<dbReference type="STRING" id="126957.T1JMG8"/>
<feature type="domain" description="RanBP2-type" evidence="16">
    <location>
        <begin position="197"/>
        <end position="230"/>
    </location>
</feature>
<dbReference type="PROSITE" id="PS51873">
    <property type="entry name" value="TRIAD"/>
    <property type="match status" value="1"/>
</dbReference>
<dbReference type="AlphaFoldDB" id="T1JMG8"/>
<dbReference type="OMA" id="AEHSFHC"/>
<dbReference type="InterPro" id="IPR017907">
    <property type="entry name" value="Znf_RING_CS"/>
</dbReference>
<keyword evidence="7" id="KW-0808">Transferase</keyword>
<evidence type="ECO:0000313" key="18">
    <source>
        <dbReference type="EnsemblMetazoa" id="SMAR015048-PA"/>
    </source>
</evidence>
<evidence type="ECO:0000256" key="2">
    <source>
        <dbReference type="ARBA" id="ARBA00004906"/>
    </source>
</evidence>
<feature type="domain" description="RING-type" evidence="17">
    <location>
        <begin position="293"/>
        <end position="520"/>
    </location>
</feature>
<evidence type="ECO:0000256" key="13">
    <source>
        <dbReference type="PROSITE-ProRule" id="PRU00322"/>
    </source>
</evidence>
<evidence type="ECO:0000256" key="8">
    <source>
        <dbReference type="ARBA" id="ARBA00022723"/>
    </source>
</evidence>
<dbReference type="SUPFAM" id="SSF54236">
    <property type="entry name" value="Ubiquitin-like"/>
    <property type="match status" value="1"/>
</dbReference>
<dbReference type="InterPro" id="IPR036443">
    <property type="entry name" value="Znf_RanBP2_sf"/>
</dbReference>
<dbReference type="InterPro" id="IPR001876">
    <property type="entry name" value="Znf_RanBP2"/>
</dbReference>
<sequence length="524" mass="59685">DFANDEFDAIEINKLLKQLEVAIGNGSVEKASNLARKLAEYKVKCSVVRKKSNLPRGCEEIAVNLFIEDRLSHTGPITLYINPMITVGQLKKKIEREFDFPTYLQKWILGKKLAVDDNATISYFNVMSGCAVFLYLTVENPDRSVMYRNKLEAYLKAVDSFDIDNLNCRTADISDNKRNNIGCNFSGTNVLDYSPKKEEPPPVGWNCPQCTLLNDPTRPGCKACTTARPEDYQIPLGYKLTPEEEERLKRETELEEEYHKEEERIQIEADKYKAENYQRFIDLEEIQFVANVQTFECKVCESDIDVGEGITIRECLHTFCRECIAGTIEYSETAEVKCPYSDANFSCDALLQDREIRAIVTPDIYDKHLLKSMITAENQAANSYHCQTPDCHGWCFYEDDINQFPCPVCKHMNCLTCKAIHEGSNCKQYQDQLEYESATNENARKTKEVLDTMLREGNGMRCPGCGIIIMKKMGCDWLMCTMCRLEICWVTKGPRWGPGGKNDTSGGCRCGINGKCHYACSYCH</sequence>
<dbReference type="InterPro" id="IPR029071">
    <property type="entry name" value="Ubiquitin-like_domsf"/>
</dbReference>
<dbReference type="PANTHER" id="PTHR22770:SF13">
    <property type="entry name" value="RING-TYPE DOMAIN-CONTAINING PROTEIN"/>
    <property type="match status" value="1"/>
</dbReference>
<dbReference type="FunFam" id="3.30.40.10:FF:000137">
    <property type="entry name" value="RanBP-type and C3HC4-type zinc finger-containing protein 1"/>
    <property type="match status" value="1"/>
</dbReference>
<dbReference type="Pfam" id="PF00097">
    <property type="entry name" value="zf-C3HC4"/>
    <property type="match status" value="1"/>
</dbReference>
<dbReference type="InterPro" id="IPR018957">
    <property type="entry name" value="Znf_C3HC4_RING-type"/>
</dbReference>
<dbReference type="HOGENOM" id="CLU_014998_1_0_1"/>
<dbReference type="GO" id="GO:0009893">
    <property type="term" value="P:positive regulation of metabolic process"/>
    <property type="evidence" value="ECO:0007669"/>
    <property type="project" value="UniProtKB-ARBA"/>
</dbReference>
<dbReference type="PROSITE" id="PS01358">
    <property type="entry name" value="ZF_RANBP2_1"/>
    <property type="match status" value="1"/>
</dbReference>
<dbReference type="InterPro" id="IPR047557">
    <property type="entry name" value="Rcat_RBR_HOIL1"/>
</dbReference>
<name>T1JMG8_STRMM</name>
<organism evidence="18 19">
    <name type="scientific">Strigamia maritima</name>
    <name type="common">European centipede</name>
    <name type="synonym">Geophilus maritimus</name>
    <dbReference type="NCBI Taxonomy" id="126957"/>
    <lineage>
        <taxon>Eukaryota</taxon>
        <taxon>Metazoa</taxon>
        <taxon>Ecdysozoa</taxon>
        <taxon>Arthropoda</taxon>
        <taxon>Myriapoda</taxon>
        <taxon>Chilopoda</taxon>
        <taxon>Pleurostigmophora</taxon>
        <taxon>Geophilomorpha</taxon>
        <taxon>Linotaeniidae</taxon>
        <taxon>Strigamia</taxon>
    </lineage>
</organism>
<comment type="catalytic activity">
    <reaction evidence="1">
        <text>[E2 ubiquitin-conjugating enzyme]-S-ubiquitinyl-L-cysteine + [acceptor protein]-L-lysine = [E2 ubiquitin-conjugating enzyme]-L-cysteine + [acceptor protein]-N(6)-ubiquitinyl-L-lysine.</text>
        <dbReference type="EC" id="2.3.2.31"/>
    </reaction>
</comment>
<evidence type="ECO:0000256" key="6">
    <source>
        <dbReference type="ARBA" id="ARBA00022553"/>
    </source>
</evidence>
<accession>T1JMG8</accession>
<reference evidence="18" key="2">
    <citation type="submission" date="2015-02" db="UniProtKB">
        <authorList>
            <consortium name="EnsemblMetazoa"/>
        </authorList>
    </citation>
    <scope>IDENTIFICATION</scope>
</reference>
<evidence type="ECO:0000313" key="19">
    <source>
        <dbReference type="Proteomes" id="UP000014500"/>
    </source>
</evidence>
<dbReference type="PANTHER" id="PTHR22770">
    <property type="entry name" value="UBIQUITIN CONJUGATING ENZYME 7 INTERACTING PROTEIN-RELATED"/>
    <property type="match status" value="1"/>
</dbReference>
<evidence type="ECO:0000259" key="15">
    <source>
        <dbReference type="PROSITE" id="PS50089"/>
    </source>
</evidence>
<dbReference type="PhylomeDB" id="T1JMG8"/>
<dbReference type="EnsemblMetazoa" id="SMAR015048-RA">
    <property type="protein sequence ID" value="SMAR015048-PA"/>
    <property type="gene ID" value="SMAR015048"/>
</dbReference>
<dbReference type="PROSITE" id="PS50089">
    <property type="entry name" value="ZF_RING_2"/>
    <property type="match status" value="1"/>
</dbReference>
<reference evidence="19" key="1">
    <citation type="submission" date="2011-05" db="EMBL/GenBank/DDBJ databases">
        <authorList>
            <person name="Richards S.R."/>
            <person name="Qu J."/>
            <person name="Jiang H."/>
            <person name="Jhangiani S.N."/>
            <person name="Agravi P."/>
            <person name="Goodspeed R."/>
            <person name="Gross S."/>
            <person name="Mandapat C."/>
            <person name="Jackson L."/>
            <person name="Mathew T."/>
            <person name="Pu L."/>
            <person name="Thornton R."/>
            <person name="Saada N."/>
            <person name="Wilczek-Boney K.B."/>
            <person name="Lee S."/>
            <person name="Kovar C."/>
            <person name="Wu Y."/>
            <person name="Scherer S.E."/>
            <person name="Worley K.C."/>
            <person name="Muzny D.M."/>
            <person name="Gibbs R."/>
        </authorList>
    </citation>
    <scope>NUCLEOTIDE SEQUENCE</scope>
    <source>
        <strain evidence="19">Brora</strain>
    </source>
</reference>
<evidence type="ECO:0000259" key="14">
    <source>
        <dbReference type="PROSITE" id="PS50053"/>
    </source>
</evidence>
<dbReference type="PROSITE" id="PS50199">
    <property type="entry name" value="ZF_RANBP2_2"/>
    <property type="match status" value="1"/>
</dbReference>